<evidence type="ECO:0000313" key="1">
    <source>
        <dbReference type="EMBL" id="MDX8332168.1"/>
    </source>
</evidence>
<gene>
    <name evidence="1" type="ORF">RMS29_23425</name>
</gene>
<evidence type="ECO:0000313" key="2">
    <source>
        <dbReference type="Proteomes" id="UP001277561"/>
    </source>
</evidence>
<accession>A0ABU4W315</accession>
<comment type="caution">
    <text evidence="1">The sequence shown here is derived from an EMBL/GenBank/DDBJ whole genome shotgun (WGS) entry which is preliminary data.</text>
</comment>
<keyword evidence="2" id="KW-1185">Reference proteome</keyword>
<sequence>MITIILECTSAARRSTKTTAISMYRCTGAAFFRHQSVAQVGFALFSREGANVQFVAETDNYFRIQQFVPIIDTQDFLIQSIEQDEQYTIGQAVPIPSHTVAFGFVVEGVGFYIDAFDTLMLENDPIFRLEIASITGVAADEIVPILQSAASATFSDPVIREKWLSIETEARSASEVYWSSLDFGPARQFLAELEAMAVHDVEDALRWLRFERNFWDPRWIRVWFFARTLEPLSTELRDISASWMNRIYSEFSAEDALESQPFMAVLLFICELSTTKREFDELYDVVEELHAERANIMQVLIQSRISHRNLVEMFHDHGNFAAVESADHWARLKGYVKDRKSSWDRTSA</sequence>
<name>A0ABU4W315_9HYPH</name>
<dbReference type="Proteomes" id="UP001277561">
    <property type="component" value="Unassembled WGS sequence"/>
</dbReference>
<protein>
    <submittedName>
        <fullName evidence="1">Uncharacterized protein</fullName>
    </submittedName>
</protein>
<proteinExistence type="predicted"/>
<dbReference type="EMBL" id="JAVRAD010000014">
    <property type="protein sequence ID" value="MDX8332168.1"/>
    <property type="molecule type" value="Genomic_DNA"/>
</dbReference>
<organism evidence="1 2">
    <name type="scientific">Agrobacterium rosae</name>
    <dbReference type="NCBI Taxonomy" id="1972867"/>
    <lineage>
        <taxon>Bacteria</taxon>
        <taxon>Pseudomonadati</taxon>
        <taxon>Pseudomonadota</taxon>
        <taxon>Alphaproteobacteria</taxon>
        <taxon>Hyphomicrobiales</taxon>
        <taxon>Rhizobiaceae</taxon>
        <taxon>Rhizobium/Agrobacterium group</taxon>
        <taxon>Agrobacterium</taxon>
    </lineage>
</organism>
<reference evidence="1" key="1">
    <citation type="journal article" date="2023" name="Phytobiomes J">
        <title>Deciphering the key players within the bacterial microbiota associated with aerial crown gall tumors on rhododendron: Insights into the gallobiome.</title>
        <authorList>
            <person name="Kuzmanovic N."/>
            <person name="Nesme J."/>
            <person name="Wolf J."/>
            <person name="Neumann-Schaal M."/>
            <person name="Petersen J."/>
            <person name="Fernandez-Gnecco G."/>
            <person name="Sproeer C."/>
            <person name="Bunk B."/>
            <person name="Overmann J."/>
            <person name="Sorensen S.J."/>
            <person name="Idczak E."/>
            <person name="Smalla K."/>
        </authorList>
    </citation>
    <scope>NUCLEOTIDE SEQUENCE [LARGE SCALE GENOMIC DNA]</scope>
    <source>
        <strain evidence="1">Rho-14.1</strain>
    </source>
</reference>